<comment type="caution">
    <text evidence="2">The sequence shown here is derived from an EMBL/GenBank/DDBJ whole genome shotgun (WGS) entry which is preliminary data.</text>
</comment>
<organism evidence="2 3">
    <name type="scientific">Carya illinoinensis</name>
    <name type="common">Pecan</name>
    <dbReference type="NCBI Taxonomy" id="32201"/>
    <lineage>
        <taxon>Eukaryota</taxon>
        <taxon>Viridiplantae</taxon>
        <taxon>Streptophyta</taxon>
        <taxon>Embryophyta</taxon>
        <taxon>Tracheophyta</taxon>
        <taxon>Spermatophyta</taxon>
        <taxon>Magnoliopsida</taxon>
        <taxon>eudicotyledons</taxon>
        <taxon>Gunneridae</taxon>
        <taxon>Pentapetalae</taxon>
        <taxon>rosids</taxon>
        <taxon>fabids</taxon>
        <taxon>Fagales</taxon>
        <taxon>Juglandaceae</taxon>
        <taxon>Carya</taxon>
    </lineage>
</organism>
<keyword evidence="1" id="KW-0812">Transmembrane</keyword>
<evidence type="ECO:0000313" key="2">
    <source>
        <dbReference type="EMBL" id="KAG6735114.1"/>
    </source>
</evidence>
<evidence type="ECO:0000313" key="3">
    <source>
        <dbReference type="Proteomes" id="UP000811246"/>
    </source>
</evidence>
<evidence type="ECO:0000256" key="1">
    <source>
        <dbReference type="SAM" id="Phobius"/>
    </source>
</evidence>
<sequence>MGKSLPFTAKLQEFTKIITPARLQTPKREKPISRIRVTSPETGKLVVSRVDSDRLKQKSLMESLEGQQDQTRVPLAQVVSDCAKRWFQDALKEAKAGDSAMQVLVGQMYYSGYGVPKDPQKGRTWITRASKNRVLVWNVSNKHPGILYSLSGWLLLFVGCGLAFFS</sequence>
<dbReference type="Proteomes" id="UP000811246">
    <property type="component" value="Chromosome 1"/>
</dbReference>
<proteinExistence type="predicted"/>
<gene>
    <name evidence="2" type="ORF">I3842_01G305300</name>
</gene>
<dbReference type="PANTHER" id="PTHR36792:SF7">
    <property type="entry name" value="TETRATRICOPEPTIDE-LIKE HELICAL DOMAIN-CONTAINING PROTEIN-RELATED"/>
    <property type="match status" value="1"/>
</dbReference>
<dbReference type="SMART" id="SM00671">
    <property type="entry name" value="SEL1"/>
    <property type="match status" value="1"/>
</dbReference>
<keyword evidence="1" id="KW-1133">Transmembrane helix</keyword>
<dbReference type="PANTHER" id="PTHR36792">
    <property type="entry name" value="EXPRESSED PROTEIN"/>
    <property type="match status" value="1"/>
</dbReference>
<dbReference type="InterPro" id="IPR006597">
    <property type="entry name" value="Sel1-like"/>
</dbReference>
<protein>
    <recommendedName>
        <fullName evidence="4">Sel1-like protein</fullName>
    </recommendedName>
</protein>
<dbReference type="EMBL" id="CM031825">
    <property type="protein sequence ID" value="KAG6735114.1"/>
    <property type="molecule type" value="Genomic_DNA"/>
</dbReference>
<reference evidence="2" key="1">
    <citation type="submission" date="2021-01" db="EMBL/GenBank/DDBJ databases">
        <authorList>
            <person name="Lovell J.T."/>
            <person name="Bentley N."/>
            <person name="Bhattarai G."/>
            <person name="Jenkins J.W."/>
            <person name="Sreedasyam A."/>
            <person name="Alarcon Y."/>
            <person name="Bock C."/>
            <person name="Boston L."/>
            <person name="Carlson J."/>
            <person name="Cervantes K."/>
            <person name="Clermont K."/>
            <person name="Krom N."/>
            <person name="Kubenka K."/>
            <person name="Mamidi S."/>
            <person name="Mattison C."/>
            <person name="Monteros M."/>
            <person name="Pisani C."/>
            <person name="Plott C."/>
            <person name="Rajasekar S."/>
            <person name="Rhein H.S."/>
            <person name="Rohla C."/>
            <person name="Song M."/>
            <person name="Hilaire R.S."/>
            <person name="Shu S."/>
            <person name="Wells L."/>
            <person name="Wang X."/>
            <person name="Webber J."/>
            <person name="Heerema R.J."/>
            <person name="Klein P."/>
            <person name="Conner P."/>
            <person name="Grauke L."/>
            <person name="Grimwood J."/>
            <person name="Schmutz J."/>
            <person name="Randall J.J."/>
        </authorList>
    </citation>
    <scope>NUCLEOTIDE SEQUENCE</scope>
    <source>
        <tissue evidence="2">Leaf</tissue>
    </source>
</reference>
<evidence type="ECO:0008006" key="4">
    <source>
        <dbReference type="Google" id="ProtNLM"/>
    </source>
</evidence>
<keyword evidence="1" id="KW-0472">Membrane</keyword>
<feature type="transmembrane region" description="Helical" evidence="1">
    <location>
        <begin position="145"/>
        <end position="165"/>
    </location>
</feature>
<dbReference type="AlphaFoldDB" id="A0A922KCZ2"/>
<name>A0A922KCZ2_CARIL</name>
<accession>A0A922KCZ2</accession>